<dbReference type="STRING" id="96773.Tchl_2432"/>
<dbReference type="AlphaFoldDB" id="A0A1H5RMR8"/>
<feature type="region of interest" description="Disordered" evidence="1">
    <location>
        <begin position="310"/>
        <end position="346"/>
    </location>
</feature>
<feature type="compositionally biased region" description="Low complexity" evidence="1">
    <location>
        <begin position="332"/>
        <end position="346"/>
    </location>
</feature>
<dbReference type="Gene3D" id="1.20.1170.10">
    <property type="match status" value="1"/>
</dbReference>
<dbReference type="Proteomes" id="UP000185739">
    <property type="component" value="Chromosome"/>
</dbReference>
<protein>
    <submittedName>
        <fullName evidence="2">Uncharacterized protein</fullName>
    </submittedName>
</protein>
<accession>A0A1H5RMR8</accession>
<sequence>MPMRNQPTKIAESVGQLIRSNTRFAAGVALGASVMFAGYAVSAVSSSSGSTLVNANSTLISQQSSVVAQGIKAAAEDCDENGIGKAIDDALKVHLTLAATPVNTESLFDPNNSCFAGLSQIYDLSFAIPSLDSIVGAASDAVMQYAQKTVCSAVNQVSGLATGAINDAINQVNQMGAGLSQIDPFIGSGYGSSSGGSYTVGTNPFNGTQAGFDSAQTDFGGTSGSGGGSMGSTNTQINEFNQQIANVQAQIGPAEYQLQQAQRDLSNCQSQGYNNCTSYQLVVDNAQGTLNNLNAQLTLLQGQLSNVSPSSYRTQSASVNRAPTPARQPPASDSSSWIQSIGSLFN</sequence>
<dbReference type="EMBL" id="CP018839">
    <property type="protein sequence ID" value="APR05267.1"/>
    <property type="molecule type" value="Genomic_DNA"/>
</dbReference>
<gene>
    <name evidence="2" type="ORF">Tchl_2432</name>
</gene>
<evidence type="ECO:0000313" key="3">
    <source>
        <dbReference type="Proteomes" id="UP000185739"/>
    </source>
</evidence>
<evidence type="ECO:0000313" key="2">
    <source>
        <dbReference type="EMBL" id="APR05267.1"/>
    </source>
</evidence>
<feature type="compositionally biased region" description="Polar residues" evidence="1">
    <location>
        <begin position="310"/>
        <end position="321"/>
    </location>
</feature>
<keyword evidence="3" id="KW-1185">Reference proteome</keyword>
<name>A0A1H5RMR8_9RHOO</name>
<dbReference type="RefSeq" id="WP_232311577.1">
    <property type="nucleotide sequence ID" value="NZ_CP018839.1"/>
</dbReference>
<evidence type="ECO:0000256" key="1">
    <source>
        <dbReference type="SAM" id="MobiDB-lite"/>
    </source>
</evidence>
<organism evidence="2 3">
    <name type="scientific">Thauera chlorobenzoica</name>
    <dbReference type="NCBI Taxonomy" id="96773"/>
    <lineage>
        <taxon>Bacteria</taxon>
        <taxon>Pseudomonadati</taxon>
        <taxon>Pseudomonadota</taxon>
        <taxon>Betaproteobacteria</taxon>
        <taxon>Rhodocyclales</taxon>
        <taxon>Zoogloeaceae</taxon>
        <taxon>Thauera</taxon>
    </lineage>
</organism>
<dbReference type="KEGG" id="tcl:Tchl_2432"/>
<reference evidence="2 3" key="1">
    <citation type="submission" date="2016-12" db="EMBL/GenBank/DDBJ databases">
        <title>Complete genome sequence of Thauera chlorobenzoica, a Betaproteobacterium degrading haloaromatics anaerobically to CO2 and halides.</title>
        <authorList>
            <person name="Goris T."/>
            <person name="Mergelsberg M."/>
            <person name="Boll M."/>
        </authorList>
    </citation>
    <scope>NUCLEOTIDE SEQUENCE [LARGE SCALE GENOMIC DNA]</scope>
    <source>
        <strain evidence="2 3">3CB1</strain>
    </source>
</reference>
<proteinExistence type="predicted"/>